<evidence type="ECO:0000313" key="2">
    <source>
        <dbReference type="Proteomes" id="UP000287563"/>
    </source>
</evidence>
<comment type="caution">
    <text evidence="1">The sequence shown here is derived from an EMBL/GenBank/DDBJ whole genome shotgun (WGS) entry which is preliminary data.</text>
</comment>
<name>A0A444JVT3_9GAMM</name>
<evidence type="ECO:0000313" key="1">
    <source>
        <dbReference type="EMBL" id="RWX57201.1"/>
    </source>
</evidence>
<dbReference type="Proteomes" id="UP000287563">
    <property type="component" value="Unassembled WGS sequence"/>
</dbReference>
<accession>A0A444JVT3</accession>
<evidence type="ECO:0008006" key="3">
    <source>
        <dbReference type="Google" id="ProtNLM"/>
    </source>
</evidence>
<gene>
    <name evidence="1" type="ORF">EDI28_03990</name>
</gene>
<dbReference type="OrthoDB" id="5917950at2"/>
<protein>
    <recommendedName>
        <fullName evidence="3">Restriction endonuclease</fullName>
    </recommendedName>
</protein>
<reference evidence="1 2" key="1">
    <citation type="submission" date="2018-11" db="EMBL/GenBank/DDBJ databases">
        <title>Photobacterium sp. BEI247 sp. nov., a marine bacterium isolated from Yongle Blue Hole in the South China Sea.</title>
        <authorList>
            <person name="Wang X."/>
        </authorList>
    </citation>
    <scope>NUCLEOTIDE SEQUENCE [LARGE SCALE GENOMIC DNA]</scope>
    <source>
        <strain evidence="2">BEI247</strain>
    </source>
</reference>
<sequence>MNIRKIEYEIDSAFEDNILTSIPYSQSIWELLSYLEHKHYELSVMEGSIHDKSAGVDNMINFITHPLRVCFKTCTRRKYALKAAYSQSNANAAHEWYGRAYDYNHFCSIFPLVHRKELSLDIEGYDLKTNKDLSQGVPYEAYNRFVHKTGANERSNVDTLAILDAVREHTFYIGNKLAISWTATLSKLVINIFKGSQAARYHLPESWQFSRFTFGEFREIAIAISALSYARYAITTLSAEEFPENGYSQRVWIISKNELIKILTESTELEKATVISVLEYLTFGSKGINYPDAATQPLFDLEDGNLAISPFLFINSDVERNACALFNQIVEDKAIYSSLVDDKEKILFEELKGELAIFGYRCESGKVSGTDLDMAIIDDKNKFVLTVELKWFIEPAEIREVNQRSQEIKKGIKQAKVIRSLLESNDENLYRNILKIDSSYNYYSIVGSFNWIGADGIQDEEIPVIKVGNLMSLIKSCSSLSSVADLLNSRQYLPVPNKDYNVVTINIKSGNWNCEWYGLKSLVE</sequence>
<keyword evidence="2" id="KW-1185">Reference proteome</keyword>
<dbReference type="RefSeq" id="WP_128782511.1">
    <property type="nucleotide sequence ID" value="NZ_RJLM01000001.1"/>
</dbReference>
<proteinExistence type="predicted"/>
<dbReference type="EMBL" id="RJLM01000001">
    <property type="protein sequence ID" value="RWX57201.1"/>
    <property type="molecule type" value="Genomic_DNA"/>
</dbReference>
<dbReference type="AlphaFoldDB" id="A0A444JVT3"/>
<organism evidence="1 2">
    <name type="scientific">Photobacterium chitinilyticum</name>
    <dbReference type="NCBI Taxonomy" id="2485123"/>
    <lineage>
        <taxon>Bacteria</taxon>
        <taxon>Pseudomonadati</taxon>
        <taxon>Pseudomonadota</taxon>
        <taxon>Gammaproteobacteria</taxon>
        <taxon>Vibrionales</taxon>
        <taxon>Vibrionaceae</taxon>
        <taxon>Photobacterium</taxon>
    </lineage>
</organism>